<gene>
    <name evidence="2" type="ORF">BTJ68_05023</name>
</gene>
<organism evidence="2 3">
    <name type="scientific">Hortaea werneckii EXF-2000</name>
    <dbReference type="NCBI Taxonomy" id="1157616"/>
    <lineage>
        <taxon>Eukaryota</taxon>
        <taxon>Fungi</taxon>
        <taxon>Dikarya</taxon>
        <taxon>Ascomycota</taxon>
        <taxon>Pezizomycotina</taxon>
        <taxon>Dothideomycetes</taxon>
        <taxon>Dothideomycetidae</taxon>
        <taxon>Mycosphaerellales</taxon>
        <taxon>Teratosphaeriaceae</taxon>
        <taxon>Hortaea</taxon>
    </lineage>
</organism>
<evidence type="ECO:0000313" key="3">
    <source>
        <dbReference type="Proteomes" id="UP000194280"/>
    </source>
</evidence>
<proteinExistence type="predicted"/>
<dbReference type="Proteomes" id="UP000194280">
    <property type="component" value="Unassembled WGS sequence"/>
</dbReference>
<dbReference type="PANTHER" id="PTHR42085:SF2">
    <property type="entry name" value="F-BOX DOMAIN-CONTAINING PROTEIN"/>
    <property type="match status" value="1"/>
</dbReference>
<evidence type="ECO:0008006" key="4">
    <source>
        <dbReference type="Google" id="ProtNLM"/>
    </source>
</evidence>
<dbReference type="AlphaFoldDB" id="A0A1Z5TGU7"/>
<dbReference type="InterPro" id="IPR038883">
    <property type="entry name" value="AN11006-like"/>
</dbReference>
<dbReference type="InParanoid" id="A0A1Z5TGU7"/>
<dbReference type="OrthoDB" id="62952at2759"/>
<comment type="caution">
    <text evidence="2">The sequence shown here is derived from an EMBL/GenBank/DDBJ whole genome shotgun (WGS) entry which is preliminary data.</text>
</comment>
<dbReference type="PANTHER" id="PTHR42085">
    <property type="entry name" value="F-BOX DOMAIN-CONTAINING PROTEIN"/>
    <property type="match status" value="1"/>
</dbReference>
<dbReference type="EMBL" id="MUNK01000048">
    <property type="protein sequence ID" value="OTA35151.1"/>
    <property type="molecule type" value="Genomic_DNA"/>
</dbReference>
<protein>
    <recommendedName>
        <fullName evidence="4">F-box domain-containing protein</fullName>
    </recommendedName>
</protein>
<keyword evidence="3" id="KW-1185">Reference proteome</keyword>
<evidence type="ECO:0000313" key="2">
    <source>
        <dbReference type="EMBL" id="OTA35151.1"/>
    </source>
</evidence>
<dbReference type="VEuPathDB" id="FungiDB:BTJ68_05023"/>
<reference evidence="2 3" key="1">
    <citation type="submission" date="2017-01" db="EMBL/GenBank/DDBJ databases">
        <title>The recent genome duplication of the halophilic yeast Hortaea werneckii: insights from long-read sequencing.</title>
        <authorList>
            <person name="Sinha S."/>
            <person name="Flibotte S."/>
            <person name="Neira M."/>
            <person name="Lenassi M."/>
            <person name="Gostincar C."/>
            <person name="Stajich J.E."/>
            <person name="Nislow C.E."/>
        </authorList>
    </citation>
    <scope>NUCLEOTIDE SEQUENCE [LARGE SCALE GENOMIC DNA]</scope>
    <source>
        <strain evidence="2 3">EXF-2000</strain>
    </source>
</reference>
<sequence length="211" mass="23540">MTNPQAPNEKSNSPKPLPQNTFLGLPQELRDEITAYLVLKPRDTVITMLSNHACHRSEVSAAQPALARVNHQLRREILPQFYGSNHFLAEVSDPEDLATAKRWLDAIGDENAGCLCKLVLCGWTRVPFGHMISRRWVKVRLDLQRGMLELEPSKTGDEQHPYVSKSIEGLRRSFERLAGGAASSGATQRCRFTVAALKHLLEGFHGLCVAF</sequence>
<feature type="region of interest" description="Disordered" evidence="1">
    <location>
        <begin position="1"/>
        <end position="22"/>
    </location>
</feature>
<evidence type="ECO:0000256" key="1">
    <source>
        <dbReference type="SAM" id="MobiDB-lite"/>
    </source>
</evidence>
<accession>A0A1Z5TGU7</accession>
<name>A0A1Z5TGU7_HORWE</name>